<keyword evidence="3" id="KW-1185">Reference proteome</keyword>
<dbReference type="Proteomes" id="UP000644507">
    <property type="component" value="Unassembled WGS sequence"/>
</dbReference>
<evidence type="ECO:0000256" key="1">
    <source>
        <dbReference type="SAM" id="MobiDB-lite"/>
    </source>
</evidence>
<protein>
    <recommendedName>
        <fullName evidence="4">DUF2017 domain-containing protein</fullName>
    </recommendedName>
</protein>
<dbReference type="RefSeq" id="WP_189569835.1">
    <property type="nucleotide sequence ID" value="NZ_BMXI01000008.1"/>
</dbReference>
<dbReference type="EMBL" id="BMXI01000008">
    <property type="protein sequence ID" value="GHC53922.1"/>
    <property type="molecule type" value="Genomic_DNA"/>
</dbReference>
<comment type="caution">
    <text evidence="2">The sequence shown here is derived from an EMBL/GenBank/DDBJ whole genome shotgun (WGS) entry which is preliminary data.</text>
</comment>
<organism evidence="2 3">
    <name type="scientific">Roseibacillus persicicus</name>
    <dbReference type="NCBI Taxonomy" id="454148"/>
    <lineage>
        <taxon>Bacteria</taxon>
        <taxon>Pseudomonadati</taxon>
        <taxon>Verrucomicrobiota</taxon>
        <taxon>Verrucomicrobiia</taxon>
        <taxon>Verrucomicrobiales</taxon>
        <taxon>Verrucomicrobiaceae</taxon>
        <taxon>Roseibacillus</taxon>
    </lineage>
</organism>
<reference evidence="2" key="1">
    <citation type="journal article" date="2014" name="Int. J. Syst. Evol. Microbiol.">
        <title>Complete genome sequence of Corynebacterium casei LMG S-19264T (=DSM 44701T), isolated from a smear-ripened cheese.</title>
        <authorList>
            <consortium name="US DOE Joint Genome Institute (JGI-PGF)"/>
            <person name="Walter F."/>
            <person name="Albersmeier A."/>
            <person name="Kalinowski J."/>
            <person name="Ruckert C."/>
        </authorList>
    </citation>
    <scope>NUCLEOTIDE SEQUENCE</scope>
    <source>
        <strain evidence="2">KCTC 12988</strain>
    </source>
</reference>
<reference evidence="2" key="2">
    <citation type="submission" date="2020-09" db="EMBL/GenBank/DDBJ databases">
        <authorList>
            <person name="Sun Q."/>
            <person name="Kim S."/>
        </authorList>
    </citation>
    <scope>NUCLEOTIDE SEQUENCE</scope>
    <source>
        <strain evidence="2">KCTC 12988</strain>
    </source>
</reference>
<evidence type="ECO:0000313" key="2">
    <source>
        <dbReference type="EMBL" id="GHC53922.1"/>
    </source>
</evidence>
<name>A0A918TM54_9BACT</name>
<accession>A0A918TM54</accession>
<proteinExistence type="predicted"/>
<gene>
    <name evidence="2" type="ORF">GCM10007100_20270</name>
</gene>
<feature type="region of interest" description="Disordered" evidence="1">
    <location>
        <begin position="82"/>
        <end position="108"/>
    </location>
</feature>
<dbReference type="AlphaFoldDB" id="A0A918TM54"/>
<feature type="compositionally biased region" description="Basic and acidic residues" evidence="1">
    <location>
        <begin position="82"/>
        <end position="101"/>
    </location>
</feature>
<evidence type="ECO:0008006" key="4">
    <source>
        <dbReference type="Google" id="ProtNLM"/>
    </source>
</evidence>
<evidence type="ECO:0000313" key="3">
    <source>
        <dbReference type="Proteomes" id="UP000644507"/>
    </source>
</evidence>
<sequence length="196" mass="22341">MIIEATEEGGLCFGLQEERDWEIFELLVSDAQGRGEGWLAKRLGVMLDDEDWDEFVAPGLTSQFESEVARVRAILRDAFEKSQHQQREAEQVAEPKEKSPAGEESGELSFEDLDDLEEESPVIGEVPITREDSGTWYSVLNQARLALEGKWKLAALEDEEGLDSLEKIEPERVSAYLRNRFYTRIQAMLLEFVLDL</sequence>